<dbReference type="EMBL" id="JAQLXW010000002">
    <property type="protein sequence ID" value="MDB8002763.1"/>
    <property type="molecule type" value="Genomic_DNA"/>
</dbReference>
<organism evidence="2 3">
    <name type="scientific">[Eubacterium] siraeum</name>
    <dbReference type="NCBI Taxonomy" id="39492"/>
    <lineage>
        <taxon>Bacteria</taxon>
        <taxon>Bacillati</taxon>
        <taxon>Bacillota</taxon>
        <taxon>Clostridia</taxon>
        <taxon>Eubacteriales</taxon>
        <taxon>Oscillospiraceae</taxon>
        <taxon>Oscillospiraceae incertae sedis</taxon>
    </lineage>
</organism>
<comment type="caution">
    <text evidence="2">The sequence shown here is derived from an EMBL/GenBank/DDBJ whole genome shotgun (WGS) entry which is preliminary data.</text>
</comment>
<evidence type="ECO:0000313" key="2">
    <source>
        <dbReference type="EMBL" id="MDB8002763.1"/>
    </source>
</evidence>
<name>A0AAW6D1J9_9FIRM</name>
<dbReference type="Pfam" id="PF03235">
    <property type="entry name" value="GmrSD_N"/>
    <property type="match status" value="1"/>
</dbReference>
<gene>
    <name evidence="2" type="ORF">PNE09_01645</name>
</gene>
<protein>
    <submittedName>
        <fullName evidence="2">DUF262 domain-containing protein</fullName>
    </submittedName>
</protein>
<feature type="domain" description="GmrSD restriction endonucleases N-terminal" evidence="1">
    <location>
        <begin position="11"/>
        <end position="229"/>
    </location>
</feature>
<evidence type="ECO:0000259" key="1">
    <source>
        <dbReference type="Pfam" id="PF03235"/>
    </source>
</evidence>
<dbReference type="InterPro" id="IPR004919">
    <property type="entry name" value="GmrSD_N"/>
</dbReference>
<sequence length="722" mass="83091">MSIGKKMTFWELINSSNIESIEIPQIQRDYVQGRHTPQVKYARERLLAEIKDALENGNSLDLNFVYGKEVNKVFVPIDGQQRLTTLLTLHIYAFAKEDKKQELKVLKHKFTYLTRLSTQRFLEELVDNIAAFFEQKENDLESFIKDAAWYSSEWDKDPSVGSFIVVLNDIDKQFKTLNNLSDKLMDSNCTVSFMALTITDVGLINDLYIKMNSRGKALTEFETFKSEFFDYLDSASIKPDFKEKSDNAWLSMIWNLCKAPEKECDAIYMSFLHRIIMNRLTTGDYKTIAPENWENLNDNNGFYNFADYKPFLFDGKALNDVYYTFELCQQLISEELGNKIYESGKLNYANQVQIVALTKYAVDVPKDQWSVESWKAWNRVITNLINNTEIDKSERFSGAANSIYSMDKSAPADAYTYFAAISESKIDFFSKTQVKEEILKCNLINSDSSWLPILKNAEVNAYFNGEIQFALTLSNINNAVSGLNSKKEQLTFQETWKIINMIFDSTTGTKLCVDDSLFRRALLTYGDYSIWASSTHTLFFEGGKGYFNWRRMLRESLPVFSKLFDDLKAHGVNTSGEIEDFLQDSINKFNDRTDELIYYMVKTPALLNYMREKRFRRSAEDAVNGRNILYSGARLSTDYAEAYSFCAYCKLPGDDNAYHYGRGYLDSATTSAYIERINGNNVHIAYDYSKKCFCGENRNPMLDDNGDVITTVEDLLASLKGH</sequence>
<evidence type="ECO:0000313" key="3">
    <source>
        <dbReference type="Proteomes" id="UP001210809"/>
    </source>
</evidence>
<dbReference type="AlphaFoldDB" id="A0AAW6D1J9"/>
<reference evidence="2" key="1">
    <citation type="submission" date="2023-01" db="EMBL/GenBank/DDBJ databases">
        <title>Human gut microbiome strain richness.</title>
        <authorList>
            <person name="Chen-Liaw A."/>
        </authorList>
    </citation>
    <scope>NUCLEOTIDE SEQUENCE</scope>
    <source>
        <strain evidence="2">1001283st1_G1_1001283B150217_161031</strain>
    </source>
</reference>
<accession>A0AAW6D1J9</accession>
<dbReference type="Proteomes" id="UP001210809">
    <property type="component" value="Unassembled WGS sequence"/>
</dbReference>
<proteinExistence type="predicted"/>